<feature type="transmembrane region" description="Helical" evidence="1">
    <location>
        <begin position="234"/>
        <end position="251"/>
    </location>
</feature>
<feature type="transmembrane region" description="Helical" evidence="1">
    <location>
        <begin position="52"/>
        <end position="77"/>
    </location>
</feature>
<dbReference type="InterPro" id="IPR050879">
    <property type="entry name" value="Acyltransferase_3"/>
</dbReference>
<keyword evidence="1" id="KW-1133">Transmembrane helix</keyword>
<evidence type="ECO:0000313" key="4">
    <source>
        <dbReference type="EMBL" id="OWP51514.1"/>
    </source>
</evidence>
<keyword evidence="1" id="KW-0812">Transmembrane</keyword>
<dbReference type="Pfam" id="PF19040">
    <property type="entry name" value="SGNH"/>
    <property type="match status" value="1"/>
</dbReference>
<feature type="transmembrane region" description="Helical" evidence="1">
    <location>
        <begin position="153"/>
        <end position="170"/>
    </location>
</feature>
<gene>
    <name evidence="4" type="ORF">CEG18_04380</name>
</gene>
<feature type="transmembrane region" description="Helical" evidence="1">
    <location>
        <begin position="84"/>
        <end position="103"/>
    </location>
</feature>
<proteinExistence type="predicted"/>
<feature type="transmembrane region" description="Helical" evidence="1">
    <location>
        <begin position="202"/>
        <end position="222"/>
    </location>
</feature>
<reference evidence="4 5" key="1">
    <citation type="submission" date="2017-06" db="EMBL/GenBank/DDBJ databases">
        <title>Draft genome of Pseudomonas nitroreducens DF05.</title>
        <authorList>
            <person name="Iyer R."/>
        </authorList>
    </citation>
    <scope>NUCLEOTIDE SEQUENCE [LARGE SCALE GENOMIC DNA]</scope>
    <source>
        <strain evidence="4 5">DF05</strain>
    </source>
</reference>
<feature type="transmembrane region" description="Helical" evidence="1">
    <location>
        <begin position="350"/>
        <end position="370"/>
    </location>
</feature>
<dbReference type="GO" id="GO:0016020">
    <property type="term" value="C:membrane"/>
    <property type="evidence" value="ECO:0007669"/>
    <property type="project" value="TreeGrafter"/>
</dbReference>
<evidence type="ECO:0000313" key="5">
    <source>
        <dbReference type="Proteomes" id="UP000198145"/>
    </source>
</evidence>
<dbReference type="AlphaFoldDB" id="A0A246FB31"/>
<feature type="domain" description="SGNH" evidence="3">
    <location>
        <begin position="406"/>
        <end position="650"/>
    </location>
</feature>
<keyword evidence="1" id="KW-0472">Membrane</keyword>
<dbReference type="Pfam" id="PF01757">
    <property type="entry name" value="Acyl_transf_3"/>
    <property type="match status" value="1"/>
</dbReference>
<dbReference type="PANTHER" id="PTHR23028:SF53">
    <property type="entry name" value="ACYL_TRANSF_3 DOMAIN-CONTAINING PROTEIN"/>
    <property type="match status" value="1"/>
</dbReference>
<feature type="transmembrane region" description="Helical" evidence="1">
    <location>
        <begin position="177"/>
        <end position="196"/>
    </location>
</feature>
<accession>A0A246FB31</accession>
<protein>
    <submittedName>
        <fullName evidence="4">Acyltransferase</fullName>
    </submittedName>
</protein>
<evidence type="ECO:0000259" key="3">
    <source>
        <dbReference type="Pfam" id="PF19040"/>
    </source>
</evidence>
<feature type="transmembrane region" description="Helical" evidence="1">
    <location>
        <begin position="257"/>
        <end position="275"/>
    </location>
</feature>
<keyword evidence="4" id="KW-0012">Acyltransferase</keyword>
<evidence type="ECO:0000256" key="1">
    <source>
        <dbReference type="SAM" id="Phobius"/>
    </source>
</evidence>
<feature type="transmembrane region" description="Helical" evidence="1">
    <location>
        <begin position="318"/>
        <end position="338"/>
    </location>
</feature>
<feature type="transmembrane region" description="Helical" evidence="1">
    <location>
        <begin position="21"/>
        <end position="46"/>
    </location>
</feature>
<dbReference type="Proteomes" id="UP000198145">
    <property type="component" value="Unassembled WGS sequence"/>
</dbReference>
<organism evidence="4 5">
    <name type="scientific">Pseudomonas nitroreducens</name>
    <dbReference type="NCBI Taxonomy" id="46680"/>
    <lineage>
        <taxon>Bacteria</taxon>
        <taxon>Pseudomonadati</taxon>
        <taxon>Pseudomonadota</taxon>
        <taxon>Gammaproteobacteria</taxon>
        <taxon>Pseudomonadales</taxon>
        <taxon>Pseudomonadaceae</taxon>
        <taxon>Pseudomonas</taxon>
    </lineage>
</organism>
<dbReference type="InterPro" id="IPR043968">
    <property type="entry name" value="SGNH"/>
</dbReference>
<dbReference type="PANTHER" id="PTHR23028">
    <property type="entry name" value="ACETYLTRANSFERASE"/>
    <property type="match status" value="1"/>
</dbReference>
<dbReference type="GO" id="GO:0016747">
    <property type="term" value="F:acyltransferase activity, transferring groups other than amino-acyl groups"/>
    <property type="evidence" value="ECO:0007669"/>
    <property type="project" value="InterPro"/>
</dbReference>
<name>A0A246FB31_PSENT</name>
<comment type="caution">
    <text evidence="4">The sequence shown here is derived from an EMBL/GenBank/DDBJ whole genome shotgun (WGS) entry which is preliminary data.</text>
</comment>
<dbReference type="InterPro" id="IPR002656">
    <property type="entry name" value="Acyl_transf_3_dom"/>
</dbReference>
<evidence type="ECO:0000259" key="2">
    <source>
        <dbReference type="Pfam" id="PF01757"/>
    </source>
</evidence>
<feature type="domain" description="Acyltransferase 3" evidence="2">
    <location>
        <begin position="16"/>
        <end position="332"/>
    </location>
</feature>
<dbReference type="GO" id="GO:0009103">
    <property type="term" value="P:lipopolysaccharide biosynthetic process"/>
    <property type="evidence" value="ECO:0007669"/>
    <property type="project" value="TreeGrafter"/>
</dbReference>
<keyword evidence="4" id="KW-0808">Transferase</keyword>
<dbReference type="EMBL" id="NJBA01000002">
    <property type="protein sequence ID" value="OWP51514.1"/>
    <property type="molecule type" value="Genomic_DNA"/>
</dbReference>
<sequence length="673" mass="75148">MAVRGFFVRSAGNFRYDINGLRAWAVVAVVLYHFGFSCFSGGFVGVDVFFVISGYLMTGIILGALAAPSGFSFWSFYLARARRILPALLMLCAVLLALGWFLLLPSDYQRLGKHVWGSVLFTSNRMFMKEAGYFDVASHDKWLLHTWSLSVEWQFYLLFPVLLVAAWRWFGGRRWLLPLLGALALASLGYCLVLALKAPSKAFYFFPARAWELLAGGVVFLIQSRWQPSSRQSIWIERTGMALIIGALLLITPQIRWPGLPSLIPVGGAALVLLARRDRALLTANALAQWLGTRSYSIYLWHWPLVVALTYFELSMQPLAVAAALLLTLLLGHLSYHWIEQPSGRRLGQLRPLVATALVVIAVVIVAGPAKVIRNAEFAHRLPEAVQRVAAERDNHNPRLGECDARTQCQYGGPNPRAIVLGDSHGQAIVNAIVASLPEPDDGVLFIGTSGCPIIFGAQLDSPKQEVCQKILSRLQQTQASLLPGTPVIVISRTSYYVFGGLEGEADVTPHKPVLYFTKPQDRPSEWLLKQYREHYVETACALAANHPLYLVRPTPEMGVRVPEAMGLALLFKRERKLFVSREAYQQRHAFVSQVQDVASKQCGARILDPSPYLCDDQQCSASHKGRPMYYDDDHLSEFGNRFLVPMFRPIFSEHSMGEGHVYQHGEDRQKPL</sequence>